<dbReference type="InterPro" id="IPR011990">
    <property type="entry name" value="TPR-like_helical_dom_sf"/>
</dbReference>
<evidence type="ECO:0000259" key="2">
    <source>
        <dbReference type="Pfam" id="PF00535"/>
    </source>
</evidence>
<dbReference type="Proteomes" id="UP000189059">
    <property type="component" value="Unassembled WGS sequence"/>
</dbReference>
<accession>A0ABX3K2V0</accession>
<evidence type="ECO:0000313" key="4">
    <source>
        <dbReference type="Proteomes" id="UP000189059"/>
    </source>
</evidence>
<feature type="repeat" description="TPR" evidence="1">
    <location>
        <begin position="264"/>
        <end position="297"/>
    </location>
</feature>
<name>A0ABX3K2V0_9BACL</name>
<dbReference type="Pfam" id="PF00535">
    <property type="entry name" value="Glycos_transf_2"/>
    <property type="match status" value="1"/>
</dbReference>
<sequence>MGKQSISLCMIVKNEERCLERCLNSVQGIVDEIIIVDTGSTDKTLEIAKRYTDKIYFFEWINDFAQARNFALEHATGDYILHLDADEYLYKGSELLKHDLDKAYYFLRIRNDLGFGQAEIHQFVRLFQNSPTLKYEGALHEQINLEKNAHLPFGFLNCLIYHDGYLEQIVKDKNKDQRNMDIAKAALKANPTPFNYYNLGMQYAFEGEHVKAIENFKQSYSLANNQTYTPRLLILLMKSLFELKQYKEALDIGFDSVLIFPGNTDIWYLMGSIYDNLDYFEDAKYCYNKCLEIGEGASINEFNHNEGSGSYLAYGKLSRLYLQQGNKEKAQEYFILAAKEAPDLLYLVKLFTDLHPSLSGKEFLAAMLKVWPFTDGKWIQNMMTLLYEFRHPAAYEIIKCYHVELPLEVEAWVDIIEGNYDLAIEKWNQMDKLQDYFKRDPLLLAFITQNFNVLSPFKHDFGFREREWKWWRDLIQNRTDSGLELSKESEECWINLCADLMKLQKYENLEELINSTRSPKLRLFIAEELKRNGFTELALQIVVESNSHKVNERIYSLVSDILKEENEMDDAIYYANMARSLNKNFINSYRLYNLLKLSGLVREADQLIKEMKIDSIRSPWLDSFNV</sequence>
<feature type="repeat" description="TPR" evidence="1">
    <location>
        <begin position="311"/>
        <end position="344"/>
    </location>
</feature>
<protein>
    <recommendedName>
        <fullName evidence="2">Glycosyltransferase 2-like domain-containing protein</fullName>
    </recommendedName>
</protein>
<keyword evidence="4" id="KW-1185">Reference proteome</keyword>
<dbReference type="SUPFAM" id="SSF53448">
    <property type="entry name" value="Nucleotide-diphospho-sugar transferases"/>
    <property type="match status" value="1"/>
</dbReference>
<comment type="caution">
    <text evidence="3">The sequence shown here is derived from an EMBL/GenBank/DDBJ whole genome shotgun (WGS) entry which is preliminary data.</text>
</comment>
<dbReference type="Pfam" id="PF13181">
    <property type="entry name" value="TPR_8"/>
    <property type="match status" value="2"/>
</dbReference>
<dbReference type="RefSeq" id="WP_077568404.1">
    <property type="nucleotide sequence ID" value="NZ_MRVI01000001.1"/>
</dbReference>
<dbReference type="PANTHER" id="PTHR43630:SF2">
    <property type="entry name" value="GLYCOSYLTRANSFERASE"/>
    <property type="match status" value="1"/>
</dbReference>
<dbReference type="Gene3D" id="3.90.550.10">
    <property type="entry name" value="Spore Coat Polysaccharide Biosynthesis Protein SpsA, Chain A"/>
    <property type="match status" value="1"/>
</dbReference>
<dbReference type="CDD" id="cd02511">
    <property type="entry name" value="Beta4Glucosyltransferase"/>
    <property type="match status" value="1"/>
</dbReference>
<feature type="repeat" description="TPR" evidence="1">
    <location>
        <begin position="193"/>
        <end position="226"/>
    </location>
</feature>
<organism evidence="3 4">
    <name type="scientific">Paenibacillus ihbetae</name>
    <dbReference type="NCBI Taxonomy" id="1870820"/>
    <lineage>
        <taxon>Bacteria</taxon>
        <taxon>Bacillati</taxon>
        <taxon>Bacillota</taxon>
        <taxon>Bacilli</taxon>
        <taxon>Bacillales</taxon>
        <taxon>Paenibacillaceae</taxon>
        <taxon>Paenibacillus</taxon>
    </lineage>
</organism>
<feature type="domain" description="Glycosyltransferase 2-like" evidence="2">
    <location>
        <begin position="7"/>
        <end position="92"/>
    </location>
</feature>
<dbReference type="EMBL" id="MRVI01000001">
    <property type="protein sequence ID" value="OOC63746.1"/>
    <property type="molecule type" value="Genomic_DNA"/>
</dbReference>
<dbReference type="InterPro" id="IPR019734">
    <property type="entry name" value="TPR_rpt"/>
</dbReference>
<dbReference type="InterPro" id="IPR001173">
    <property type="entry name" value="Glyco_trans_2-like"/>
</dbReference>
<keyword evidence="1" id="KW-0802">TPR repeat</keyword>
<dbReference type="SUPFAM" id="SSF48452">
    <property type="entry name" value="TPR-like"/>
    <property type="match status" value="1"/>
</dbReference>
<dbReference type="SMART" id="SM00028">
    <property type="entry name" value="TPR"/>
    <property type="match status" value="5"/>
</dbReference>
<dbReference type="InterPro" id="IPR029044">
    <property type="entry name" value="Nucleotide-diphossugar_trans"/>
</dbReference>
<dbReference type="Gene3D" id="1.25.40.10">
    <property type="entry name" value="Tetratricopeptide repeat domain"/>
    <property type="match status" value="2"/>
</dbReference>
<dbReference type="PROSITE" id="PS50005">
    <property type="entry name" value="TPR"/>
    <property type="match status" value="3"/>
</dbReference>
<gene>
    <name evidence="3" type="ORF">BBD40_18940</name>
</gene>
<reference evidence="3 4" key="1">
    <citation type="submission" date="2016-12" db="EMBL/GenBank/DDBJ databases">
        <title>Genome sequencing and description of Paenibacillus sp. nov. from high altitude lake in the Indian Trans- Himalayas.</title>
        <authorList>
            <person name="Kiran S."/>
            <person name="Swarnkar M.K."/>
            <person name="Rana A."/>
            <person name="Tewari R."/>
            <person name="Gulati A."/>
        </authorList>
    </citation>
    <scope>NUCLEOTIDE SEQUENCE [LARGE SCALE GENOMIC DNA]</scope>
    <source>
        <strain evidence="3 4">IHBB 9951</strain>
    </source>
</reference>
<proteinExistence type="predicted"/>
<evidence type="ECO:0000313" key="3">
    <source>
        <dbReference type="EMBL" id="OOC63746.1"/>
    </source>
</evidence>
<dbReference type="PANTHER" id="PTHR43630">
    <property type="entry name" value="POLY-BETA-1,6-N-ACETYL-D-GLUCOSAMINE SYNTHASE"/>
    <property type="match status" value="1"/>
</dbReference>
<evidence type="ECO:0000256" key="1">
    <source>
        <dbReference type="PROSITE-ProRule" id="PRU00339"/>
    </source>
</evidence>